<keyword evidence="1" id="KW-0812">Transmembrane</keyword>
<evidence type="ECO:0000313" key="2">
    <source>
        <dbReference type="EMBL" id="GGQ92177.1"/>
    </source>
</evidence>
<protein>
    <submittedName>
        <fullName evidence="2">Uncharacterized protein</fullName>
    </submittedName>
</protein>
<reference evidence="2" key="1">
    <citation type="journal article" date="2014" name="Int. J. Syst. Evol. Microbiol.">
        <title>Complete genome sequence of Corynebacterium casei LMG S-19264T (=DSM 44701T), isolated from a smear-ripened cheese.</title>
        <authorList>
            <consortium name="US DOE Joint Genome Institute (JGI-PGF)"/>
            <person name="Walter F."/>
            <person name="Albersmeier A."/>
            <person name="Kalinowski J."/>
            <person name="Ruckert C."/>
        </authorList>
    </citation>
    <scope>NUCLEOTIDE SEQUENCE</scope>
    <source>
        <strain evidence="2">JCM 31311</strain>
    </source>
</reference>
<dbReference type="Proteomes" id="UP000603865">
    <property type="component" value="Unassembled WGS sequence"/>
</dbReference>
<keyword evidence="1" id="KW-0472">Membrane</keyword>
<sequence length="59" mass="6782">MIAVTLYTWLGLNVLACLVVFLVSILRHNESVFIREGDDEVQWLQALRHDRTQQTGKIA</sequence>
<keyword evidence="3" id="KW-1185">Reference proteome</keyword>
<reference evidence="2" key="2">
    <citation type="submission" date="2020-09" db="EMBL/GenBank/DDBJ databases">
        <authorList>
            <person name="Sun Q."/>
            <person name="Ohkuma M."/>
        </authorList>
    </citation>
    <scope>NUCLEOTIDE SEQUENCE</scope>
    <source>
        <strain evidence="2">JCM 31311</strain>
    </source>
</reference>
<dbReference type="RefSeq" id="WP_189087443.1">
    <property type="nucleotide sequence ID" value="NZ_BMQL01000001.1"/>
</dbReference>
<accession>A0A918BV29</accession>
<organism evidence="2 3">
    <name type="scientific">Deinococcus ruber</name>
    <dbReference type="NCBI Taxonomy" id="1848197"/>
    <lineage>
        <taxon>Bacteria</taxon>
        <taxon>Thermotogati</taxon>
        <taxon>Deinococcota</taxon>
        <taxon>Deinococci</taxon>
        <taxon>Deinococcales</taxon>
        <taxon>Deinococcaceae</taxon>
        <taxon>Deinococcus</taxon>
    </lineage>
</organism>
<keyword evidence="1" id="KW-1133">Transmembrane helix</keyword>
<feature type="transmembrane region" description="Helical" evidence="1">
    <location>
        <begin position="6"/>
        <end position="26"/>
    </location>
</feature>
<dbReference type="AlphaFoldDB" id="A0A918BV29"/>
<proteinExistence type="predicted"/>
<evidence type="ECO:0000313" key="3">
    <source>
        <dbReference type="Proteomes" id="UP000603865"/>
    </source>
</evidence>
<name>A0A918BV29_9DEIO</name>
<evidence type="ECO:0000256" key="1">
    <source>
        <dbReference type="SAM" id="Phobius"/>
    </source>
</evidence>
<gene>
    <name evidence="2" type="ORF">GCM10008957_00100</name>
</gene>
<dbReference type="EMBL" id="BMQL01000001">
    <property type="protein sequence ID" value="GGQ92177.1"/>
    <property type="molecule type" value="Genomic_DNA"/>
</dbReference>
<comment type="caution">
    <text evidence="2">The sequence shown here is derived from an EMBL/GenBank/DDBJ whole genome shotgun (WGS) entry which is preliminary data.</text>
</comment>